<feature type="domain" description="FHA" evidence="2">
    <location>
        <begin position="233"/>
        <end position="289"/>
    </location>
</feature>
<dbReference type="AlphaFoldDB" id="A0A3M8LFH9"/>
<dbReference type="RefSeq" id="WP_123045546.1">
    <property type="nucleotide sequence ID" value="NZ_RDSR01000008.1"/>
</dbReference>
<accession>A0A3M8LFH9</accession>
<dbReference type="Proteomes" id="UP000279859">
    <property type="component" value="Unassembled WGS sequence"/>
</dbReference>
<organism evidence="3 4">
    <name type="scientific">Cryobacterium tepidiphilum</name>
    <dbReference type="NCBI Taxonomy" id="2486026"/>
    <lineage>
        <taxon>Bacteria</taxon>
        <taxon>Bacillati</taxon>
        <taxon>Actinomycetota</taxon>
        <taxon>Actinomycetes</taxon>
        <taxon>Micrococcales</taxon>
        <taxon>Microbacteriaceae</taxon>
        <taxon>Cryobacterium</taxon>
    </lineage>
</organism>
<evidence type="ECO:0000313" key="3">
    <source>
        <dbReference type="EMBL" id="RNE63669.1"/>
    </source>
</evidence>
<dbReference type="InterPro" id="IPR008984">
    <property type="entry name" value="SMAD_FHA_dom_sf"/>
</dbReference>
<evidence type="ECO:0000313" key="4">
    <source>
        <dbReference type="Proteomes" id="UP000279859"/>
    </source>
</evidence>
<protein>
    <submittedName>
        <fullName evidence="3">FHA domain-containing protein</fullName>
    </submittedName>
</protein>
<keyword evidence="4" id="KW-1185">Reference proteome</keyword>
<gene>
    <name evidence="3" type="ORF">EEJ31_06785</name>
</gene>
<dbReference type="InterPro" id="IPR000253">
    <property type="entry name" value="FHA_dom"/>
</dbReference>
<reference evidence="3 4" key="1">
    <citation type="submission" date="2018-11" db="EMBL/GenBank/DDBJ databases">
        <title>Cryobacterium sp. nov., isolated from rhizosphere soil of lettuce.</title>
        <authorList>
            <person name="Wang Y."/>
        </authorList>
    </citation>
    <scope>NUCLEOTIDE SEQUENCE [LARGE SCALE GENOMIC DNA]</scope>
    <source>
        <strain evidence="3 4">NEAU-85</strain>
    </source>
</reference>
<dbReference type="SUPFAM" id="SSF49879">
    <property type="entry name" value="SMAD/FHA domain"/>
    <property type="match status" value="1"/>
</dbReference>
<evidence type="ECO:0000259" key="2">
    <source>
        <dbReference type="PROSITE" id="PS50006"/>
    </source>
</evidence>
<dbReference type="PROSITE" id="PS50006">
    <property type="entry name" value="FHA_DOMAIN"/>
    <property type="match status" value="1"/>
</dbReference>
<dbReference type="Pfam" id="PF00498">
    <property type="entry name" value="FHA"/>
    <property type="match status" value="1"/>
</dbReference>
<name>A0A3M8LFH9_9MICO</name>
<keyword evidence="1" id="KW-0597">Phosphoprotein</keyword>
<sequence>MVDGRVTLAPSAGPPPWAFVVGRAFLAAVPADAGDDIVQALAAFAPQHAVDLESMVTLLPLSGDRALASFALVVPVHGSETVSVLVRGASAVDVYSVGGSRRFAAAGVAPWLLADFQSVTGVVIGGAEVAPGPLDATGVTFRSAGDRGDRLTWFVDSSAHEPAVDDTVLVGDSSRLSTAGSDTVVRPNTAIGDTVVLPSSPPRLGSDLPEQGEALPRYAFRLGAVSYRLDDSYYLGRQPRAPRIHAGGTPTLIAVPSPTRSVSGTHLEIRQDGDAVVVTDLGSTNGTMLLPAAGAKERLRHGTSRAVVPGTKLDIGDGNIVEILPVSGDEPSLPPASNRKAQP</sequence>
<dbReference type="Gene3D" id="2.60.200.20">
    <property type="match status" value="1"/>
</dbReference>
<comment type="caution">
    <text evidence="3">The sequence shown here is derived from an EMBL/GenBank/DDBJ whole genome shotgun (WGS) entry which is preliminary data.</text>
</comment>
<dbReference type="EMBL" id="RDSR01000008">
    <property type="protein sequence ID" value="RNE63669.1"/>
    <property type="molecule type" value="Genomic_DNA"/>
</dbReference>
<evidence type="ECO:0000256" key="1">
    <source>
        <dbReference type="ARBA" id="ARBA00022553"/>
    </source>
</evidence>
<dbReference type="OrthoDB" id="5485098at2"/>
<proteinExistence type="predicted"/>
<dbReference type="SMART" id="SM00240">
    <property type="entry name" value="FHA"/>
    <property type="match status" value="1"/>
</dbReference>